<protein>
    <submittedName>
        <fullName evidence="1">Uncharacterized protein</fullName>
    </submittedName>
</protein>
<dbReference type="AlphaFoldDB" id="A0A1H2Q8X9"/>
<accession>A0A1H2Q8X9</accession>
<evidence type="ECO:0000313" key="2">
    <source>
        <dbReference type="Proteomes" id="UP000182589"/>
    </source>
</evidence>
<sequence length="39" mass="4336">MASNANGNRKRYLARGDADKTVTFSFIVTLLAMHKVKIP</sequence>
<gene>
    <name evidence="1" type="ORF">SAMN04489725_101147</name>
</gene>
<proteinExistence type="predicted"/>
<organism evidence="1 2">
    <name type="scientific">Alicyclobacillus hesperidum</name>
    <dbReference type="NCBI Taxonomy" id="89784"/>
    <lineage>
        <taxon>Bacteria</taxon>
        <taxon>Bacillati</taxon>
        <taxon>Bacillota</taxon>
        <taxon>Bacilli</taxon>
        <taxon>Bacillales</taxon>
        <taxon>Alicyclobacillaceae</taxon>
        <taxon>Alicyclobacillus</taxon>
    </lineage>
</organism>
<evidence type="ECO:0000313" key="1">
    <source>
        <dbReference type="EMBL" id="SDW03622.1"/>
    </source>
</evidence>
<keyword evidence="2" id="KW-1185">Reference proteome</keyword>
<name>A0A1H2Q8X9_9BACL</name>
<dbReference type="EMBL" id="FNOJ01000001">
    <property type="protein sequence ID" value="SDW03622.1"/>
    <property type="molecule type" value="Genomic_DNA"/>
</dbReference>
<dbReference type="Proteomes" id="UP000182589">
    <property type="component" value="Unassembled WGS sequence"/>
</dbReference>
<reference evidence="2" key="1">
    <citation type="submission" date="2016-10" db="EMBL/GenBank/DDBJ databases">
        <authorList>
            <person name="Varghese N."/>
        </authorList>
    </citation>
    <scope>NUCLEOTIDE SEQUENCE [LARGE SCALE GENOMIC DNA]</scope>
    <source>
        <strain evidence="2">DSM 12489</strain>
    </source>
</reference>